<keyword evidence="4" id="KW-0812">Transmembrane</keyword>
<proteinExistence type="inferred from homology"/>
<keyword evidence="6" id="KW-1185">Reference proteome</keyword>
<keyword evidence="3 5" id="KW-0808">Transferase</keyword>
<evidence type="ECO:0000256" key="3">
    <source>
        <dbReference type="ARBA" id="ARBA00022679"/>
    </source>
</evidence>
<evidence type="ECO:0000313" key="5">
    <source>
        <dbReference type="EMBL" id="CRL23292.1"/>
    </source>
</evidence>
<protein>
    <submittedName>
        <fullName evidence="5">Galactosyl transferase</fullName>
    </submittedName>
</protein>
<dbReference type="PANTHER" id="PTHR31306:SF8">
    <property type="entry name" value="GLYCOSYLTRANSFERASE FAMILY 34 PROTEIN"/>
    <property type="match status" value="1"/>
</dbReference>
<feature type="transmembrane region" description="Helical" evidence="4">
    <location>
        <begin position="91"/>
        <end position="108"/>
    </location>
</feature>
<dbReference type="Proteomes" id="UP000053732">
    <property type="component" value="Unassembled WGS sequence"/>
</dbReference>
<evidence type="ECO:0000256" key="4">
    <source>
        <dbReference type="SAM" id="Phobius"/>
    </source>
</evidence>
<comment type="similarity">
    <text evidence="1">Belongs to the glycosyltransferase 34 family.</text>
</comment>
<dbReference type="Gene3D" id="3.90.550.10">
    <property type="entry name" value="Spore Coat Polysaccharide Biosynthesis Protein SpsA, Chain A"/>
    <property type="match status" value="1"/>
</dbReference>
<keyword evidence="4" id="KW-0472">Membrane</keyword>
<evidence type="ECO:0000313" key="6">
    <source>
        <dbReference type="Proteomes" id="UP000053732"/>
    </source>
</evidence>
<evidence type="ECO:0000256" key="2">
    <source>
        <dbReference type="ARBA" id="ARBA00022676"/>
    </source>
</evidence>
<name>A0A0G4PAF4_PENC3</name>
<dbReference type="SUPFAM" id="SSF53448">
    <property type="entry name" value="Nucleotide-diphospho-sugar transferases"/>
    <property type="match status" value="1"/>
</dbReference>
<dbReference type="InterPro" id="IPR029044">
    <property type="entry name" value="Nucleotide-diphossugar_trans"/>
</dbReference>
<keyword evidence="4" id="KW-1133">Transmembrane helix</keyword>
<dbReference type="GO" id="GO:0016757">
    <property type="term" value="F:glycosyltransferase activity"/>
    <property type="evidence" value="ECO:0007669"/>
    <property type="project" value="UniProtKB-KW"/>
</dbReference>
<dbReference type="GO" id="GO:0000139">
    <property type="term" value="C:Golgi membrane"/>
    <property type="evidence" value="ECO:0007669"/>
    <property type="project" value="TreeGrafter"/>
</dbReference>
<gene>
    <name evidence="5" type="ORF">PCAMFM013_S009g000232</name>
</gene>
<dbReference type="Pfam" id="PF05637">
    <property type="entry name" value="Glyco_transf_34"/>
    <property type="match status" value="1"/>
</dbReference>
<dbReference type="GO" id="GO:0006487">
    <property type="term" value="P:protein N-linked glycosylation"/>
    <property type="evidence" value="ECO:0007669"/>
    <property type="project" value="TreeGrafter"/>
</dbReference>
<dbReference type="PANTHER" id="PTHR31306">
    <property type="entry name" value="ALPHA-1,6-MANNOSYLTRANSFERASE MNN11-RELATED"/>
    <property type="match status" value="1"/>
</dbReference>
<keyword evidence="2" id="KW-0328">Glycosyltransferase</keyword>
<sequence length="429" mass="48665">MRSGYTNEFNGGQVADAWEQGVKQSTPNTEGVPGHHRCELHTRHVGSGPVPSHLSQASIIFILLIYHEESGTCAVMPAMIQHQMAFKQRPLNIILVVLSVICVFWVSIKSYKTLYIPQSDDAPSNKLQRVAKVSMLYGETNHMYERALQSHERHGKRWGYPTHILRQDIAVGFWNKPSYLLSLVINELTKPAGERVEWLMWVDADSIILNNDIPVEVFLPPSDLKDIHLVATQDQNGLNTGIMFLHVHPWMISFLTETMGYPLYLPKIDLGRSADQEGMRRVLNKTTGGPKGQGYADGVSYLPRPWINTYEWDWAYEGKRGDLLVHFPGLEERRWPHMAKWLDIVETTPHEWNLPLEETGYLNKTTVYWSQMRSAKESIKSAEKKLQSGEAVSGNTKVAVGALKNALREKSDNMELVQQLLQDLNGLIG</sequence>
<dbReference type="AlphaFoldDB" id="A0A0G4PAF4"/>
<dbReference type="STRING" id="1429867.A0A0G4PAF4"/>
<organism evidence="5 6">
    <name type="scientific">Penicillium camemberti (strain FM 013)</name>
    <dbReference type="NCBI Taxonomy" id="1429867"/>
    <lineage>
        <taxon>Eukaryota</taxon>
        <taxon>Fungi</taxon>
        <taxon>Dikarya</taxon>
        <taxon>Ascomycota</taxon>
        <taxon>Pezizomycotina</taxon>
        <taxon>Eurotiomycetes</taxon>
        <taxon>Eurotiomycetidae</taxon>
        <taxon>Eurotiales</taxon>
        <taxon>Aspergillaceae</taxon>
        <taxon>Penicillium</taxon>
    </lineage>
</organism>
<dbReference type="EMBL" id="HG793142">
    <property type="protein sequence ID" value="CRL23292.1"/>
    <property type="molecule type" value="Genomic_DNA"/>
</dbReference>
<dbReference type="InterPro" id="IPR008630">
    <property type="entry name" value="Glyco_trans_34"/>
</dbReference>
<evidence type="ECO:0000256" key="1">
    <source>
        <dbReference type="ARBA" id="ARBA00005664"/>
    </source>
</evidence>
<accession>A0A0G4PAF4</accession>
<reference evidence="5 6" key="1">
    <citation type="journal article" date="2014" name="Nat. Commun.">
        <title>Multiple recent horizontal transfers of a large genomic region in cheese making fungi.</title>
        <authorList>
            <person name="Cheeseman K."/>
            <person name="Ropars J."/>
            <person name="Renault P."/>
            <person name="Dupont J."/>
            <person name="Gouzy J."/>
            <person name="Branca A."/>
            <person name="Abraham A.L."/>
            <person name="Ceppi M."/>
            <person name="Conseiller E."/>
            <person name="Debuchy R."/>
            <person name="Malagnac F."/>
            <person name="Goarin A."/>
            <person name="Silar P."/>
            <person name="Lacoste S."/>
            <person name="Sallet E."/>
            <person name="Bensimon A."/>
            <person name="Giraud T."/>
            <person name="Brygoo Y."/>
        </authorList>
    </citation>
    <scope>NUCLEOTIDE SEQUENCE [LARGE SCALE GENOMIC DNA]</scope>
    <source>
        <strain evidence="6">FM 013</strain>
    </source>
</reference>